<dbReference type="Gene3D" id="1.10.1370.40">
    <property type="match status" value="1"/>
</dbReference>
<dbReference type="RefSeq" id="WP_186546309.1">
    <property type="nucleotide sequence ID" value="NZ_CP077091.1"/>
</dbReference>
<dbReference type="EMBL" id="CP077091">
    <property type="protein sequence ID" value="QXI15637.1"/>
    <property type="molecule type" value="Genomic_DNA"/>
</dbReference>
<dbReference type="GO" id="GO:0046872">
    <property type="term" value="F:metal ion binding"/>
    <property type="evidence" value="ECO:0007669"/>
    <property type="project" value="UniProtKB-UniRule"/>
</dbReference>
<dbReference type="Gene3D" id="1.10.1370.10">
    <property type="entry name" value="Neurolysin, domain 3"/>
    <property type="match status" value="1"/>
</dbReference>
<dbReference type="GO" id="GO:0004222">
    <property type="term" value="F:metalloendopeptidase activity"/>
    <property type="evidence" value="ECO:0007669"/>
    <property type="project" value="InterPro"/>
</dbReference>
<proteinExistence type="inferred from homology"/>
<dbReference type="AlphaFoldDB" id="A0A9E6TF80"/>
<keyword evidence="5 7" id="KW-0862">Zinc</keyword>
<evidence type="ECO:0000256" key="6">
    <source>
        <dbReference type="ARBA" id="ARBA00023049"/>
    </source>
</evidence>
<dbReference type="PANTHER" id="PTHR11804">
    <property type="entry name" value="PROTEASE M3 THIMET OLIGOPEPTIDASE-RELATED"/>
    <property type="match status" value="1"/>
</dbReference>
<dbReference type="InterPro" id="IPR001567">
    <property type="entry name" value="Pept_M3A_M3B_dom"/>
</dbReference>
<dbReference type="InterPro" id="IPR045090">
    <property type="entry name" value="Pept_M3A_M3B"/>
</dbReference>
<evidence type="ECO:0000256" key="7">
    <source>
        <dbReference type="RuleBase" id="RU003435"/>
    </source>
</evidence>
<evidence type="ECO:0000256" key="4">
    <source>
        <dbReference type="ARBA" id="ARBA00022801"/>
    </source>
</evidence>
<name>A0A9E6TF80_9PSED</name>
<comment type="similarity">
    <text evidence="1 7">Belongs to the peptidase M3 family.</text>
</comment>
<sequence length="675" mass="76002">MPDTNPLLQHWTLPLWSAVRAEHLVPAIETIVADNQRIIKNVIATQVEHPNWDDVVIAIDEADARLHETQAVIEFLTVIRSNDPDWLQQSALSSVIAEQFIAAKSTNPALLQTCQRLANSSIAASFSASRKASLAKILREFQMAGTGLPGAQREKLAQLNVEIDLMQKLFMSNLNAASAAWSKHIIDVSLLAGLTPAVQAHLAANAKQAGLPGWRLTLEQNTYQQIMIQAQNRALREECYRAYCTRASDQGPDAEHLDNEPVLMVLLALRHEKARTLGFDNFAQLRLHDRMATDTSQVSGFLRRQIALNAASLAVETEELQAFAREQGIEQVEAWDQDFLAEQFRRQRMDGALDDLREYFALDTTLRSLCRFSEHLLGIKVSEDTQGERFDDNVRLFEVSEHGQPIGYVYIDLFRREAGTDYAWTGVLRNRRINAEGRPALPIASLHSNFTAAAAGHENLLSHHDLRVLLHEFGHCLHHVLTRSPHYNLSGISQLSRDAAEFIGQLFEQWAHSPEFLRWLAIHHKTAERLSETRIATALTALDAQRSRETARLLMSALYDFELHRSHDDGRSIAQVFDDVQREFTHLPIPDYCRFANSFDYLATGYEASVYAYKWSGVMASEAFKRFEREGVFNPQTGRDLRETLLSGDTQSLPAALETFLGQPISHALFAGLPN</sequence>
<evidence type="ECO:0000259" key="8">
    <source>
        <dbReference type="Pfam" id="PF01432"/>
    </source>
</evidence>
<dbReference type="KEGG" id="phv:HU739_017150"/>
<reference evidence="9 10" key="2">
    <citation type="journal article" date="2021" name="Microorganisms">
        <title>The Ever-Expanding Pseudomonas Genus: Description of 43 New Species and Partition of the Pseudomonas putida Group.</title>
        <authorList>
            <person name="Girard L."/>
            <person name="Lood C."/>
            <person name="Hofte M."/>
            <person name="Vandamme P."/>
            <person name="Rokni-Zadeh H."/>
            <person name="van Noort V."/>
            <person name="Lavigne R."/>
            <person name="De Mot R."/>
        </authorList>
    </citation>
    <scope>NUCLEOTIDE SEQUENCE [LARGE SCALE GENOMIC DNA]</scope>
    <source>
        <strain evidence="9 10">SWRI65</strain>
    </source>
</reference>
<evidence type="ECO:0000256" key="2">
    <source>
        <dbReference type="ARBA" id="ARBA00022670"/>
    </source>
</evidence>
<dbReference type="GO" id="GO:0006508">
    <property type="term" value="P:proteolysis"/>
    <property type="evidence" value="ECO:0007669"/>
    <property type="project" value="UniProtKB-KW"/>
</dbReference>
<dbReference type="Gene3D" id="3.40.390.10">
    <property type="entry name" value="Collagenase (Catalytic Domain)"/>
    <property type="match status" value="1"/>
</dbReference>
<feature type="domain" description="Peptidase M3A/M3B catalytic" evidence="8">
    <location>
        <begin position="227"/>
        <end position="667"/>
    </location>
</feature>
<accession>A0A9E6TF80</accession>
<organism evidence="9 10">
    <name type="scientific">Pseudomonas hamedanensis</name>
    <dbReference type="NCBI Taxonomy" id="2745504"/>
    <lineage>
        <taxon>Bacteria</taxon>
        <taxon>Pseudomonadati</taxon>
        <taxon>Pseudomonadota</taxon>
        <taxon>Gammaproteobacteria</taxon>
        <taxon>Pseudomonadales</taxon>
        <taxon>Pseudomonadaceae</taxon>
        <taxon>Pseudomonas</taxon>
    </lineage>
</organism>
<keyword evidence="10" id="KW-1185">Reference proteome</keyword>
<protein>
    <submittedName>
        <fullName evidence="9">Oligopeptidase A</fullName>
    </submittedName>
</protein>
<comment type="cofactor">
    <cofactor evidence="7">
        <name>Zn(2+)</name>
        <dbReference type="ChEBI" id="CHEBI:29105"/>
    </cofactor>
    <text evidence="7">Binds 1 zinc ion.</text>
</comment>
<reference evidence="9 10" key="1">
    <citation type="journal article" date="2020" name="Microorganisms">
        <title>Reliable Identification of Environmental Pseudomonas Isolates Using the rpoD Gene.</title>
        <authorList>
            <consortium name="The Broad Institute Genome Sequencing Platform"/>
            <person name="Girard L."/>
            <person name="Lood C."/>
            <person name="Rokni-Zadeh H."/>
            <person name="van Noort V."/>
            <person name="Lavigne R."/>
            <person name="De Mot R."/>
        </authorList>
    </citation>
    <scope>NUCLEOTIDE SEQUENCE [LARGE SCALE GENOMIC DNA]</scope>
    <source>
        <strain evidence="9 10">SWRI65</strain>
    </source>
</reference>
<dbReference type="InterPro" id="IPR024077">
    <property type="entry name" value="Neurolysin/TOP_dom2"/>
</dbReference>
<keyword evidence="2 7" id="KW-0645">Protease</keyword>
<dbReference type="SUPFAM" id="SSF55486">
    <property type="entry name" value="Metalloproteases ('zincins'), catalytic domain"/>
    <property type="match status" value="1"/>
</dbReference>
<evidence type="ECO:0000256" key="1">
    <source>
        <dbReference type="ARBA" id="ARBA00006040"/>
    </source>
</evidence>
<evidence type="ECO:0000256" key="5">
    <source>
        <dbReference type="ARBA" id="ARBA00022833"/>
    </source>
</evidence>
<evidence type="ECO:0000313" key="9">
    <source>
        <dbReference type="EMBL" id="QXI15637.1"/>
    </source>
</evidence>
<dbReference type="Pfam" id="PF01432">
    <property type="entry name" value="Peptidase_M3"/>
    <property type="match status" value="1"/>
</dbReference>
<dbReference type="InterPro" id="IPR024079">
    <property type="entry name" value="MetalloPept_cat_dom_sf"/>
</dbReference>
<dbReference type="PANTHER" id="PTHR11804:SF84">
    <property type="entry name" value="SACCHAROLYSIN"/>
    <property type="match status" value="1"/>
</dbReference>
<keyword evidence="3 7" id="KW-0479">Metal-binding</keyword>
<dbReference type="Proteomes" id="UP000631521">
    <property type="component" value="Chromosome"/>
</dbReference>
<dbReference type="GO" id="GO:0006518">
    <property type="term" value="P:peptide metabolic process"/>
    <property type="evidence" value="ECO:0007669"/>
    <property type="project" value="TreeGrafter"/>
</dbReference>
<keyword evidence="6 7" id="KW-0482">Metalloprotease</keyword>
<gene>
    <name evidence="9" type="ORF">HU739_017150</name>
</gene>
<evidence type="ECO:0000313" key="10">
    <source>
        <dbReference type="Proteomes" id="UP000631521"/>
    </source>
</evidence>
<evidence type="ECO:0000256" key="3">
    <source>
        <dbReference type="ARBA" id="ARBA00022723"/>
    </source>
</evidence>
<keyword evidence="4 7" id="KW-0378">Hydrolase</keyword>